<comment type="subcellular location">
    <subcellularLocation>
        <location evidence="1">Cell membrane</location>
        <topology evidence="1">Single-pass membrane protein</topology>
    </subcellularLocation>
</comment>
<dbReference type="PANTHER" id="PTHR30329:SF21">
    <property type="entry name" value="LIPOPROTEIN YIAD-RELATED"/>
    <property type="match status" value="1"/>
</dbReference>
<evidence type="ECO:0000256" key="3">
    <source>
        <dbReference type="ARBA" id="ARBA00022475"/>
    </source>
</evidence>
<keyword evidence="5 9" id="KW-1133">Transmembrane helix</keyword>
<feature type="domain" description="OmpA-like" evidence="10">
    <location>
        <begin position="239"/>
        <end position="357"/>
    </location>
</feature>
<feature type="region of interest" description="Disordered" evidence="8">
    <location>
        <begin position="169"/>
        <end position="202"/>
    </location>
</feature>
<dbReference type="SUPFAM" id="SSF103088">
    <property type="entry name" value="OmpA-like"/>
    <property type="match status" value="1"/>
</dbReference>
<dbReference type="PROSITE" id="PS51123">
    <property type="entry name" value="OMPA_2"/>
    <property type="match status" value="1"/>
</dbReference>
<keyword evidence="4 9" id="KW-0812">Transmembrane</keyword>
<proteinExistence type="inferred from homology"/>
<evidence type="ECO:0000256" key="6">
    <source>
        <dbReference type="ARBA" id="ARBA00023136"/>
    </source>
</evidence>
<evidence type="ECO:0000256" key="9">
    <source>
        <dbReference type="SAM" id="Phobius"/>
    </source>
</evidence>
<dbReference type="InterPro" id="IPR006665">
    <property type="entry name" value="OmpA-like"/>
</dbReference>
<keyword evidence="3" id="KW-1003">Cell membrane</keyword>
<dbReference type="PANTHER" id="PTHR30329">
    <property type="entry name" value="STATOR ELEMENT OF FLAGELLAR MOTOR COMPLEX"/>
    <property type="match status" value="1"/>
</dbReference>
<evidence type="ECO:0000259" key="10">
    <source>
        <dbReference type="PROSITE" id="PS51123"/>
    </source>
</evidence>
<comment type="caution">
    <text evidence="11">The sequence shown here is derived from an EMBL/GenBank/DDBJ whole genome shotgun (WGS) entry which is preliminary data.</text>
</comment>
<feature type="region of interest" description="Disordered" evidence="8">
    <location>
        <begin position="81"/>
        <end position="105"/>
    </location>
</feature>
<keyword evidence="6 7" id="KW-0472">Membrane</keyword>
<evidence type="ECO:0000256" key="2">
    <source>
        <dbReference type="ARBA" id="ARBA00008914"/>
    </source>
</evidence>
<dbReference type="CDD" id="cd07185">
    <property type="entry name" value="OmpA_C-like"/>
    <property type="match status" value="1"/>
</dbReference>
<evidence type="ECO:0000313" key="11">
    <source>
        <dbReference type="EMBL" id="MBJ7542005.1"/>
    </source>
</evidence>
<accession>A0A8I1KFS0</accession>
<dbReference type="InterPro" id="IPR025713">
    <property type="entry name" value="MotB-like_N_dom"/>
</dbReference>
<evidence type="ECO:0000256" key="8">
    <source>
        <dbReference type="SAM" id="MobiDB-lite"/>
    </source>
</evidence>
<dbReference type="GO" id="GO:0005886">
    <property type="term" value="C:plasma membrane"/>
    <property type="evidence" value="ECO:0007669"/>
    <property type="project" value="UniProtKB-SubCell"/>
</dbReference>
<comment type="similarity">
    <text evidence="2">Belongs to the MotB family.</text>
</comment>
<keyword evidence="12" id="KW-1185">Reference proteome</keyword>
<dbReference type="Pfam" id="PF13677">
    <property type="entry name" value="MotB_plug"/>
    <property type="match status" value="1"/>
</dbReference>
<dbReference type="InterPro" id="IPR050330">
    <property type="entry name" value="Bact_OuterMem_StrucFunc"/>
</dbReference>
<dbReference type="AlphaFoldDB" id="A0A8I1KFS0"/>
<sequence length="358" mass="39484">MARHKKNERAHTDIVVRKKLYRSDGDNHGGVWKIAYADFMTAMMTFFLVMWLVNSSSKERLSQIANYFNPVKLNEHAPPAKDVAAAAPKAQDKSPAAGRPNSAVVDPKDRHVFSEEELTRNPFGVLTQLATQAEEALRIASKEQDSSAAAGQLSRDPFIAEPRLVRTAKVSAASGSQTPSVERSDAPRSHTSANVAETERKEPVASMAEQILKDIESFQSNLPQSFRVQVSVAGVAEGTLISLMDDTKRSMFDVGSAMPKPDTVLVMTRIGDIISKYPGKIIIRGYTDGRPFAGDRYGNWVLSCDRARMAFLMLARGKIGDGRVLSIEGYADRQPRNPDDPLAPENRRIEVLLKDSER</sequence>
<evidence type="ECO:0000256" key="1">
    <source>
        <dbReference type="ARBA" id="ARBA00004162"/>
    </source>
</evidence>
<reference evidence="11 12" key="1">
    <citation type="submission" date="2020-12" db="EMBL/GenBank/DDBJ databases">
        <title>Revised draft genomes of Rhodomicrobium vannielii ATCC 17100 and Rhodomicrobium udaipurense JA643.</title>
        <authorList>
            <person name="Conners E.M."/>
            <person name="Davenport E.J."/>
            <person name="Bose A."/>
        </authorList>
    </citation>
    <scope>NUCLEOTIDE SEQUENCE [LARGE SCALE GENOMIC DNA]</scope>
    <source>
        <strain evidence="11 12">JA643</strain>
    </source>
</reference>
<evidence type="ECO:0000256" key="5">
    <source>
        <dbReference type="ARBA" id="ARBA00022989"/>
    </source>
</evidence>
<feature type="compositionally biased region" description="Low complexity" evidence="8">
    <location>
        <begin position="81"/>
        <end position="97"/>
    </location>
</feature>
<evidence type="ECO:0000256" key="7">
    <source>
        <dbReference type="PROSITE-ProRule" id="PRU00473"/>
    </source>
</evidence>
<organism evidence="11 12">
    <name type="scientific">Rhodomicrobium udaipurense</name>
    <dbReference type="NCBI Taxonomy" id="1202716"/>
    <lineage>
        <taxon>Bacteria</taxon>
        <taxon>Pseudomonadati</taxon>
        <taxon>Pseudomonadota</taxon>
        <taxon>Alphaproteobacteria</taxon>
        <taxon>Hyphomicrobiales</taxon>
        <taxon>Hyphomicrobiaceae</taxon>
        <taxon>Rhodomicrobium</taxon>
    </lineage>
</organism>
<dbReference type="Proteomes" id="UP000623250">
    <property type="component" value="Unassembled WGS sequence"/>
</dbReference>
<feature type="transmembrane region" description="Helical" evidence="9">
    <location>
        <begin position="34"/>
        <end position="53"/>
    </location>
</feature>
<protein>
    <recommendedName>
        <fullName evidence="10">OmpA-like domain-containing protein</fullName>
    </recommendedName>
</protein>
<dbReference type="Gene3D" id="3.30.1330.60">
    <property type="entry name" value="OmpA-like domain"/>
    <property type="match status" value="1"/>
</dbReference>
<name>A0A8I1KFS0_9HYPH</name>
<evidence type="ECO:0000256" key="4">
    <source>
        <dbReference type="ARBA" id="ARBA00022692"/>
    </source>
</evidence>
<dbReference type="EMBL" id="JAEMUK010000002">
    <property type="protein sequence ID" value="MBJ7542005.1"/>
    <property type="molecule type" value="Genomic_DNA"/>
</dbReference>
<evidence type="ECO:0000313" key="12">
    <source>
        <dbReference type="Proteomes" id="UP000623250"/>
    </source>
</evidence>
<gene>
    <name evidence="11" type="ORF">JDN41_00345</name>
</gene>
<dbReference type="InterPro" id="IPR036737">
    <property type="entry name" value="OmpA-like_sf"/>
</dbReference>